<evidence type="ECO:0008006" key="5">
    <source>
        <dbReference type="Google" id="ProtNLM"/>
    </source>
</evidence>
<evidence type="ECO:0000256" key="1">
    <source>
        <dbReference type="ARBA" id="ARBA00022741"/>
    </source>
</evidence>
<dbReference type="GO" id="GO:0005524">
    <property type="term" value="F:ATP binding"/>
    <property type="evidence" value="ECO:0007669"/>
    <property type="project" value="UniProtKB-KW"/>
</dbReference>
<dbReference type="AlphaFoldDB" id="A0A068LYY0"/>
<keyword evidence="4" id="KW-1185">Reference proteome</keyword>
<keyword evidence="2" id="KW-0067">ATP-binding</keyword>
<dbReference type="HOGENOM" id="CLU_3212501_0_0_9"/>
<dbReference type="KEGG" id="bmet:BMMGA3_11580"/>
<evidence type="ECO:0000313" key="3">
    <source>
        <dbReference type="EMBL" id="AIE60712.1"/>
    </source>
</evidence>
<dbReference type="RefSeq" id="WP_318533204.1">
    <property type="nucleotide sequence ID" value="NZ_CP007739.1"/>
</dbReference>
<dbReference type="EMBL" id="CP007739">
    <property type="protein sequence ID" value="AIE60712.1"/>
    <property type="molecule type" value="Genomic_DNA"/>
</dbReference>
<gene>
    <name evidence="3" type="ORF">BMMGA3_11580</name>
</gene>
<dbReference type="STRING" id="796606.BMMGA3_11580"/>
<reference evidence="3 4" key="1">
    <citation type="journal article" date="2015" name="BMC Genomics">
        <title>Transcriptome analysis of thermophilic methylotrophic Bacillus methanolicus MGA3 using RNA-sequencing provides detailed insights into its previously uncharted transcriptional landscape.</title>
        <authorList>
            <person name="Irla M."/>
            <person name="Neshat A."/>
            <person name="Brautaset T."/>
            <person name="Ruckert C."/>
            <person name="Kalinowski J."/>
            <person name="Wendisch V.F."/>
        </authorList>
    </citation>
    <scope>NUCLEOTIDE SEQUENCE [LARGE SCALE GENOMIC DNA]</scope>
    <source>
        <strain evidence="4">MGA3 / ATCC 53907</strain>
    </source>
</reference>
<sequence>MKAIYLIGFMGSGKTTVGKSMSAKWNWPVFDTDEELEKKVKKKH</sequence>
<protein>
    <recommendedName>
        <fullName evidence="5">Shikimate kinase</fullName>
    </recommendedName>
</protein>
<proteinExistence type="predicted"/>
<dbReference type="PRINTS" id="PR01100">
    <property type="entry name" value="SHIKIMTKNASE"/>
</dbReference>
<name>A0A068LYY0_BACMM</name>
<dbReference type="GO" id="GO:0015937">
    <property type="term" value="P:coenzyme A biosynthetic process"/>
    <property type="evidence" value="ECO:0007669"/>
    <property type="project" value="InterPro"/>
</dbReference>
<dbReference type="PROSITE" id="PS51219">
    <property type="entry name" value="DPCK"/>
    <property type="match status" value="1"/>
</dbReference>
<dbReference type="InterPro" id="IPR001977">
    <property type="entry name" value="Depp_CoAkinase"/>
</dbReference>
<dbReference type="Pfam" id="PF01202">
    <property type="entry name" value="SKI"/>
    <property type="match status" value="1"/>
</dbReference>
<evidence type="ECO:0000256" key="2">
    <source>
        <dbReference type="ARBA" id="ARBA00022840"/>
    </source>
</evidence>
<accession>A0A068LYY0</accession>
<dbReference type="Gene3D" id="3.40.50.300">
    <property type="entry name" value="P-loop containing nucleotide triphosphate hydrolases"/>
    <property type="match status" value="1"/>
</dbReference>
<dbReference type="InterPro" id="IPR027417">
    <property type="entry name" value="P-loop_NTPase"/>
</dbReference>
<dbReference type="InterPro" id="IPR031322">
    <property type="entry name" value="Shikimate/glucono_kinase"/>
</dbReference>
<dbReference type="GO" id="GO:0004140">
    <property type="term" value="F:dephospho-CoA kinase activity"/>
    <property type="evidence" value="ECO:0007669"/>
    <property type="project" value="InterPro"/>
</dbReference>
<evidence type="ECO:0000313" key="4">
    <source>
        <dbReference type="Proteomes" id="UP000027602"/>
    </source>
</evidence>
<organism evidence="3 4">
    <name type="scientific">Bacillus methanolicus (strain MGA3 / ATCC 53907)</name>
    <dbReference type="NCBI Taxonomy" id="796606"/>
    <lineage>
        <taxon>Bacteria</taxon>
        <taxon>Bacillati</taxon>
        <taxon>Bacillota</taxon>
        <taxon>Bacilli</taxon>
        <taxon>Bacillales</taxon>
        <taxon>Bacillaceae</taxon>
        <taxon>Bacillus</taxon>
    </lineage>
</organism>
<keyword evidence="1" id="KW-0547">Nucleotide-binding</keyword>
<dbReference type="Proteomes" id="UP000027602">
    <property type="component" value="Chromosome"/>
</dbReference>
<dbReference type="SUPFAM" id="SSF52540">
    <property type="entry name" value="P-loop containing nucleoside triphosphate hydrolases"/>
    <property type="match status" value="1"/>
</dbReference>